<dbReference type="EMBL" id="CP024955">
    <property type="protein sequence ID" value="ATY84053.1"/>
    <property type="molecule type" value="Genomic_DNA"/>
</dbReference>
<proteinExistence type="predicted"/>
<accession>A0A2K8N3K3</accession>
<dbReference type="KEGG" id="kyr:CVV65_03045"/>
<sequence>MSDNGYVEMATLGGEVTKTCTRSSSSNLSFDLAIGREYHRNMKILKSFRFRLEPTTEQTGCRTVCLEQGAGLAKGRREAGYPLLFYVTWRDS</sequence>
<gene>
    <name evidence="1" type="ORF">CVV65_03045</name>
</gene>
<keyword evidence="2" id="KW-1185">Reference proteome</keyword>
<evidence type="ECO:0000313" key="2">
    <source>
        <dbReference type="Proteomes" id="UP000231932"/>
    </source>
</evidence>
<protein>
    <submittedName>
        <fullName evidence="1">Uncharacterized protein</fullName>
    </submittedName>
</protein>
<dbReference type="Proteomes" id="UP000231932">
    <property type="component" value="Chromosome"/>
</dbReference>
<evidence type="ECO:0000313" key="1">
    <source>
        <dbReference type="EMBL" id="ATY84053.1"/>
    </source>
</evidence>
<reference evidence="2" key="1">
    <citation type="submission" date="2017-11" db="EMBL/GenBank/DDBJ databases">
        <title>Complete Genome Sequence of Kyrpidia sp. Strain EA-1, a thermophilic, hydrogen-oxidizing Bacterium, isolated from the Azores.</title>
        <authorList>
            <person name="Reiner J.E."/>
            <person name="Lapp C.J."/>
            <person name="Bunk B."/>
            <person name="Gescher J."/>
        </authorList>
    </citation>
    <scope>NUCLEOTIDE SEQUENCE [LARGE SCALE GENOMIC DNA]</scope>
    <source>
        <strain evidence="2">EA-1</strain>
    </source>
</reference>
<organism evidence="1 2">
    <name type="scientific">Kyrpidia spormannii</name>
    <dbReference type="NCBI Taxonomy" id="2055160"/>
    <lineage>
        <taxon>Bacteria</taxon>
        <taxon>Bacillati</taxon>
        <taxon>Bacillota</taxon>
        <taxon>Bacilli</taxon>
        <taxon>Bacillales</taxon>
        <taxon>Alicyclobacillaceae</taxon>
        <taxon>Kyrpidia</taxon>
    </lineage>
</organism>
<dbReference type="AlphaFoldDB" id="A0A2K8N3K3"/>
<name>A0A2K8N3K3_9BACL</name>